<keyword evidence="1" id="KW-0479">Metal-binding</keyword>
<dbReference type="RefSeq" id="WP_138861986.1">
    <property type="nucleotide sequence ID" value="NZ_VCPC01000001.1"/>
</dbReference>
<feature type="domain" description="Calcineurin-like phosphoesterase" evidence="5">
    <location>
        <begin position="3"/>
        <end position="198"/>
    </location>
</feature>
<evidence type="ECO:0000256" key="3">
    <source>
        <dbReference type="ARBA" id="ARBA00023004"/>
    </source>
</evidence>
<gene>
    <name evidence="6" type="ORF">FGK64_01230</name>
</gene>
<evidence type="ECO:0000313" key="6">
    <source>
        <dbReference type="EMBL" id="TMV14635.1"/>
    </source>
</evidence>
<dbReference type="PANTHER" id="PTHR42988">
    <property type="entry name" value="PHOSPHOHYDROLASE"/>
    <property type="match status" value="1"/>
</dbReference>
<keyword evidence="3" id="KW-0408">Iron</keyword>
<dbReference type="Pfam" id="PF00149">
    <property type="entry name" value="Metallophos"/>
    <property type="match status" value="1"/>
</dbReference>
<proteinExistence type="inferred from homology"/>
<dbReference type="SUPFAM" id="SSF56300">
    <property type="entry name" value="Metallo-dependent phosphatases"/>
    <property type="match status" value="1"/>
</dbReference>
<name>A0ABY2XC78_9RHOB</name>
<sequence length="264" mass="27515">MARFLQLTDLHVVAEGAHASGVLDTRALLEAAIDRLIAMRAALDPLDALLVSGDISDDGSAGSYGFARAQLDRLGLPMFVVPGNHDARAPMRAAFADLDHVPGSGQIDWIAQVGDTRVIGLDTLVEGQGGGRLHDDSLAMLRDAVADATGPVLVMLHHPPIRTGIRFMDAIGLENTAALNATLADARADITLIAGHVHGVHHGRLGRHRVFTAPSTCSGFALDRRADAVTGFYLGPTGCAVIDTGADGIISAVPLDPADGPFSF</sequence>
<evidence type="ECO:0000259" key="5">
    <source>
        <dbReference type="Pfam" id="PF00149"/>
    </source>
</evidence>
<dbReference type="Gene3D" id="3.60.21.10">
    <property type="match status" value="1"/>
</dbReference>
<dbReference type="InterPro" id="IPR050884">
    <property type="entry name" value="CNP_phosphodiesterase-III"/>
</dbReference>
<keyword evidence="2" id="KW-0378">Hydrolase</keyword>
<evidence type="ECO:0000256" key="4">
    <source>
        <dbReference type="ARBA" id="ARBA00025742"/>
    </source>
</evidence>
<evidence type="ECO:0000313" key="7">
    <source>
        <dbReference type="Proteomes" id="UP001191082"/>
    </source>
</evidence>
<evidence type="ECO:0000256" key="1">
    <source>
        <dbReference type="ARBA" id="ARBA00022723"/>
    </source>
</evidence>
<protein>
    <submittedName>
        <fullName evidence="6">Phosphodiesterase</fullName>
    </submittedName>
</protein>
<comment type="caution">
    <text evidence="6">The sequence shown here is derived from an EMBL/GenBank/DDBJ whole genome shotgun (WGS) entry which is preliminary data.</text>
</comment>
<dbReference type="InterPro" id="IPR004843">
    <property type="entry name" value="Calcineurin-like_PHP"/>
</dbReference>
<reference evidence="6 7" key="1">
    <citation type="submission" date="2019-05" db="EMBL/GenBank/DDBJ databases">
        <title>Marivita sp. nov. isolated from sea sediment.</title>
        <authorList>
            <person name="Kim W."/>
        </authorList>
    </citation>
    <scope>NUCLEOTIDE SEQUENCE [LARGE SCALE GENOMIC DNA]</scope>
    <source>
        <strain evidence="6 7">CAU 1492</strain>
    </source>
</reference>
<dbReference type="InterPro" id="IPR029052">
    <property type="entry name" value="Metallo-depent_PP-like"/>
</dbReference>
<dbReference type="EMBL" id="VCPC01000001">
    <property type="protein sequence ID" value="TMV14635.1"/>
    <property type="molecule type" value="Genomic_DNA"/>
</dbReference>
<accession>A0ABY2XC78</accession>
<dbReference type="PANTHER" id="PTHR42988:SF2">
    <property type="entry name" value="CYCLIC NUCLEOTIDE PHOSPHODIESTERASE CBUA0032-RELATED"/>
    <property type="match status" value="1"/>
</dbReference>
<comment type="similarity">
    <text evidence="4">Belongs to the cyclic nucleotide phosphodiesterase class-III family.</text>
</comment>
<dbReference type="Proteomes" id="UP001191082">
    <property type="component" value="Unassembled WGS sequence"/>
</dbReference>
<evidence type="ECO:0000256" key="2">
    <source>
        <dbReference type="ARBA" id="ARBA00022801"/>
    </source>
</evidence>
<organism evidence="6 7">
    <name type="scientific">Arenibacterium halophilum</name>
    <dbReference type="NCBI Taxonomy" id="2583821"/>
    <lineage>
        <taxon>Bacteria</taxon>
        <taxon>Pseudomonadati</taxon>
        <taxon>Pseudomonadota</taxon>
        <taxon>Alphaproteobacteria</taxon>
        <taxon>Rhodobacterales</taxon>
        <taxon>Paracoccaceae</taxon>
        <taxon>Arenibacterium</taxon>
    </lineage>
</organism>
<keyword evidence="7" id="KW-1185">Reference proteome</keyword>